<feature type="transmembrane region" description="Helical" evidence="5">
    <location>
        <begin position="301"/>
        <end position="322"/>
    </location>
</feature>
<feature type="transmembrane region" description="Helical" evidence="5">
    <location>
        <begin position="242"/>
        <end position="263"/>
    </location>
</feature>
<feature type="transmembrane region" description="Helical" evidence="5">
    <location>
        <begin position="68"/>
        <end position="93"/>
    </location>
</feature>
<evidence type="ECO:0000256" key="2">
    <source>
        <dbReference type="ARBA" id="ARBA00022692"/>
    </source>
</evidence>
<accession>A0A1T5FB20</accession>
<comment type="subcellular location">
    <subcellularLocation>
        <location evidence="1">Membrane</location>
        <topology evidence="1">Multi-pass membrane protein</topology>
    </subcellularLocation>
</comment>
<feature type="transmembrane region" description="Helical" evidence="5">
    <location>
        <begin position="136"/>
        <end position="152"/>
    </location>
</feature>
<evidence type="ECO:0000256" key="4">
    <source>
        <dbReference type="ARBA" id="ARBA00023136"/>
    </source>
</evidence>
<evidence type="ECO:0000313" key="7">
    <source>
        <dbReference type="EMBL" id="SKB93332.1"/>
    </source>
</evidence>
<dbReference type="Gene3D" id="1.20.1420.30">
    <property type="entry name" value="NCX, central ion-binding region"/>
    <property type="match status" value="1"/>
</dbReference>
<feature type="transmembrane region" description="Helical" evidence="5">
    <location>
        <begin position="105"/>
        <end position="124"/>
    </location>
</feature>
<dbReference type="GO" id="GO:0005262">
    <property type="term" value="F:calcium channel activity"/>
    <property type="evidence" value="ECO:0007669"/>
    <property type="project" value="TreeGrafter"/>
</dbReference>
<proteinExistence type="predicted"/>
<dbReference type="GO" id="GO:0008273">
    <property type="term" value="F:calcium, potassium:sodium antiporter activity"/>
    <property type="evidence" value="ECO:0007669"/>
    <property type="project" value="TreeGrafter"/>
</dbReference>
<dbReference type="Proteomes" id="UP000191055">
    <property type="component" value="Unassembled WGS sequence"/>
</dbReference>
<feature type="domain" description="Sodium/calcium exchanger membrane region" evidence="6">
    <location>
        <begin position="173"/>
        <end position="314"/>
    </location>
</feature>
<keyword evidence="8" id="KW-1185">Reference proteome</keyword>
<feature type="transmembrane region" description="Helical" evidence="5">
    <location>
        <begin position="208"/>
        <end position="230"/>
    </location>
</feature>
<dbReference type="InterPro" id="IPR044880">
    <property type="entry name" value="NCX_ion-bd_dom_sf"/>
</dbReference>
<evidence type="ECO:0000313" key="8">
    <source>
        <dbReference type="Proteomes" id="UP000191055"/>
    </source>
</evidence>
<reference evidence="7 8" key="1">
    <citation type="submission" date="2017-02" db="EMBL/GenBank/DDBJ databases">
        <authorList>
            <person name="Peterson S.W."/>
        </authorList>
    </citation>
    <scope>NUCLEOTIDE SEQUENCE [LARGE SCALE GENOMIC DNA]</scope>
    <source>
        <strain evidence="7 8">DSM 24412</strain>
    </source>
</reference>
<dbReference type="KEGG" id="asx:CDL62_13550"/>
<feature type="transmembrane region" description="Helical" evidence="5">
    <location>
        <begin position="38"/>
        <end position="62"/>
    </location>
</feature>
<keyword evidence="4 5" id="KW-0472">Membrane</keyword>
<dbReference type="InterPro" id="IPR004837">
    <property type="entry name" value="NaCa_Exmemb"/>
</dbReference>
<evidence type="ECO:0000256" key="1">
    <source>
        <dbReference type="ARBA" id="ARBA00004141"/>
    </source>
</evidence>
<evidence type="ECO:0000259" key="6">
    <source>
        <dbReference type="Pfam" id="PF01699"/>
    </source>
</evidence>
<dbReference type="GO" id="GO:0006874">
    <property type="term" value="P:intracellular calcium ion homeostasis"/>
    <property type="evidence" value="ECO:0007669"/>
    <property type="project" value="TreeGrafter"/>
</dbReference>
<evidence type="ECO:0000256" key="3">
    <source>
        <dbReference type="ARBA" id="ARBA00022989"/>
    </source>
</evidence>
<feature type="transmembrane region" description="Helical" evidence="5">
    <location>
        <begin position="269"/>
        <end position="289"/>
    </location>
</feature>
<dbReference type="NCBIfam" id="TIGR00367">
    <property type="entry name" value="calcium/sodium antiporter"/>
    <property type="match status" value="1"/>
</dbReference>
<feature type="domain" description="Sodium/calcium exchanger membrane region" evidence="6">
    <location>
        <begin position="4"/>
        <end position="151"/>
    </location>
</feature>
<dbReference type="EMBL" id="FUYV01000007">
    <property type="protein sequence ID" value="SKB93332.1"/>
    <property type="molecule type" value="Genomic_DNA"/>
</dbReference>
<dbReference type="Pfam" id="PF01699">
    <property type="entry name" value="Na_Ca_ex"/>
    <property type="match status" value="2"/>
</dbReference>
<dbReference type="PANTHER" id="PTHR10846">
    <property type="entry name" value="SODIUM/POTASSIUM/CALCIUM EXCHANGER"/>
    <property type="match status" value="1"/>
</dbReference>
<dbReference type="RefSeq" id="WP_079557336.1">
    <property type="nucleotide sequence ID" value="NZ_CP021904.1"/>
</dbReference>
<dbReference type="AlphaFoldDB" id="A0A1T5FB20"/>
<dbReference type="GO" id="GO:0005886">
    <property type="term" value="C:plasma membrane"/>
    <property type="evidence" value="ECO:0007669"/>
    <property type="project" value="TreeGrafter"/>
</dbReference>
<feature type="transmembrane region" description="Helical" evidence="5">
    <location>
        <begin position="173"/>
        <end position="196"/>
    </location>
</feature>
<evidence type="ECO:0000256" key="5">
    <source>
        <dbReference type="SAM" id="Phobius"/>
    </source>
</evidence>
<dbReference type="Gene3D" id="6.10.280.80">
    <property type="entry name" value="NCX, peripheral helical region"/>
    <property type="match status" value="1"/>
</dbReference>
<sequence length="330" mass="35885">MFLLIILFVSGLAVTIKGGDWLVSGASGIARRYGLSELLIGLTIVAFGTSLPEFVVSLLAIIGDHSDIALANVIGSNNFNLMVIMGLCGLLMPLSIQKDTIRREIPVSLLAVVMLLLFGNDFFISSRNDSVSRLDGIFMLIVFALFLIYLFRQSKLDRIEDQKTGIIVSKKKGWLLIVSGLGFLLVGGQVSVTSAVNLAKAINISEKVIGLTVLAIGTSLPELVTSIVAMRKKNVNIAIGNIIGSNIFNVLWILGIGSVIMPIKFSGSYNIDLLFLSAGTVFLILAMFTGKKRQLDRWESIVLLGIYGVWMLLSAGLMKYPILHFQFLND</sequence>
<feature type="transmembrane region" description="Helical" evidence="5">
    <location>
        <begin position="6"/>
        <end position="26"/>
    </location>
</feature>
<organism evidence="7 8">
    <name type="scientific">Alkalitalea saponilacus</name>
    <dbReference type="NCBI Taxonomy" id="889453"/>
    <lineage>
        <taxon>Bacteria</taxon>
        <taxon>Pseudomonadati</taxon>
        <taxon>Bacteroidota</taxon>
        <taxon>Bacteroidia</taxon>
        <taxon>Marinilabiliales</taxon>
        <taxon>Marinilabiliaceae</taxon>
        <taxon>Alkalitalea</taxon>
    </lineage>
</organism>
<name>A0A1T5FB20_9BACT</name>
<keyword evidence="3 5" id="KW-1133">Transmembrane helix</keyword>
<dbReference type="OrthoDB" id="9794225at2"/>
<dbReference type="InterPro" id="IPR004481">
    <property type="entry name" value="K/Na/Ca-exchanger"/>
</dbReference>
<gene>
    <name evidence="7" type="ORF">SAMN03080601_01574</name>
</gene>
<dbReference type="PANTHER" id="PTHR10846:SF8">
    <property type="entry name" value="INNER MEMBRANE PROTEIN YRBG"/>
    <property type="match status" value="1"/>
</dbReference>
<protein>
    <submittedName>
        <fullName evidence="7">Cation:H+ antiporter</fullName>
    </submittedName>
</protein>
<keyword evidence="2 5" id="KW-0812">Transmembrane</keyword>